<evidence type="ECO:0000313" key="8">
    <source>
        <dbReference type="EnsemblPlants" id="OMERI01G33220.3"/>
    </source>
</evidence>
<feature type="domain" description="Fe2OG dioxygenase" evidence="7">
    <location>
        <begin position="210"/>
        <end position="331"/>
    </location>
</feature>
<dbReference type="PANTHER" id="PTHR47991">
    <property type="entry name" value="OXOGLUTARATE/IRON-DEPENDENT DIOXYGENASE"/>
    <property type="match status" value="1"/>
</dbReference>
<dbReference type="Gene3D" id="2.60.120.330">
    <property type="entry name" value="B-lactam Antibiotic, Isopenicillin N Synthase, Chain"/>
    <property type="match status" value="1"/>
</dbReference>
<keyword evidence="4 5" id="KW-0408">Iron</keyword>
<dbReference type="GO" id="GO:0046872">
    <property type="term" value="F:metal ion binding"/>
    <property type="evidence" value="ECO:0007669"/>
    <property type="project" value="UniProtKB-KW"/>
</dbReference>
<evidence type="ECO:0000256" key="3">
    <source>
        <dbReference type="ARBA" id="ARBA00023002"/>
    </source>
</evidence>
<evidence type="ECO:0000256" key="5">
    <source>
        <dbReference type="RuleBase" id="RU003682"/>
    </source>
</evidence>
<dbReference type="GO" id="GO:0016491">
    <property type="term" value="F:oxidoreductase activity"/>
    <property type="evidence" value="ECO:0007669"/>
    <property type="project" value="UniProtKB-KW"/>
</dbReference>
<proteinExistence type="inferred from homology"/>
<evidence type="ECO:0000256" key="4">
    <source>
        <dbReference type="ARBA" id="ARBA00023004"/>
    </source>
</evidence>
<keyword evidence="2 5" id="KW-0479">Metal-binding</keyword>
<dbReference type="eggNOG" id="KOG0143">
    <property type="taxonomic scope" value="Eukaryota"/>
</dbReference>
<dbReference type="PROSITE" id="PS51471">
    <property type="entry name" value="FE2OG_OXY"/>
    <property type="match status" value="1"/>
</dbReference>
<keyword evidence="3 5" id="KW-0560">Oxidoreductase</keyword>
<dbReference type="InterPro" id="IPR005123">
    <property type="entry name" value="Oxoglu/Fe-dep_dioxygenase_dom"/>
</dbReference>
<keyword evidence="9" id="KW-1185">Reference proteome</keyword>
<evidence type="ECO:0000259" key="7">
    <source>
        <dbReference type="PROSITE" id="PS51471"/>
    </source>
</evidence>
<evidence type="ECO:0000256" key="6">
    <source>
        <dbReference type="SAM" id="MobiDB-lite"/>
    </source>
</evidence>
<reference evidence="8" key="1">
    <citation type="submission" date="2015-04" db="UniProtKB">
        <authorList>
            <consortium name="EnsemblPlants"/>
        </authorList>
    </citation>
    <scope>IDENTIFICATION</scope>
</reference>
<dbReference type="InterPro" id="IPR044861">
    <property type="entry name" value="IPNS-like_FE2OG_OXY"/>
</dbReference>
<dbReference type="InterPro" id="IPR050295">
    <property type="entry name" value="Plant_2OG-oxidoreductases"/>
</dbReference>
<feature type="region of interest" description="Disordered" evidence="6">
    <location>
        <begin position="34"/>
        <end position="65"/>
    </location>
</feature>
<name>A0A0E0C9V5_9ORYZ</name>
<dbReference type="InterPro" id="IPR026992">
    <property type="entry name" value="DIOX_N"/>
</dbReference>
<dbReference type="STRING" id="40149.A0A0E0C9V5"/>
<dbReference type="EnsemblPlants" id="OMERI01G33220.3">
    <property type="protein sequence ID" value="OMERI01G33220.3"/>
    <property type="gene ID" value="OMERI01G33220"/>
</dbReference>
<dbReference type="InterPro" id="IPR027443">
    <property type="entry name" value="IPNS-like_sf"/>
</dbReference>
<dbReference type="AlphaFoldDB" id="A0A0E0C9V5"/>
<sequence>MADCMQEWPEPVVRVQALAESGLDSIPRCYVKPPCDRPAPAADDDDDASSGASIPVVDLGNGSDDEGGQLAEAVAVACRGWGFFQVVNHGVRPELMRAAREAWHGFFRLPLQEKQKYANSPRTYEGYGSRLGVEKGAILDWGDYYFLVLSPDAAKSPAKYWPANPGICKEVSEEYGREVIKLCERLMRLLSASLGLDETRFQEAFGGADCGAGLRANYYPRCPQPDLTLGLSAHSDPGILTVLLADDHVRGLQVRRRDGHWVTVQPLPDAFIVNVGDQIEELISSCTLCMNGNSWTDDVQILSNSMYKSVEHRVIVNAEEERISLALFYNPRGDVPVAPAPELVTPERPSLYYPPMTFDEYRVYVRKNGPKGKAQLEALKGQSITEKKE</sequence>
<dbReference type="SUPFAM" id="SSF51197">
    <property type="entry name" value="Clavaminate synthase-like"/>
    <property type="match status" value="1"/>
</dbReference>
<dbReference type="Gramene" id="OMERI01G33220.3">
    <property type="protein sequence ID" value="OMERI01G33220.3"/>
    <property type="gene ID" value="OMERI01G33220"/>
</dbReference>
<organism evidence="8">
    <name type="scientific">Oryza meridionalis</name>
    <dbReference type="NCBI Taxonomy" id="40149"/>
    <lineage>
        <taxon>Eukaryota</taxon>
        <taxon>Viridiplantae</taxon>
        <taxon>Streptophyta</taxon>
        <taxon>Embryophyta</taxon>
        <taxon>Tracheophyta</taxon>
        <taxon>Spermatophyta</taxon>
        <taxon>Magnoliopsida</taxon>
        <taxon>Liliopsida</taxon>
        <taxon>Poales</taxon>
        <taxon>Poaceae</taxon>
        <taxon>BOP clade</taxon>
        <taxon>Oryzoideae</taxon>
        <taxon>Oryzeae</taxon>
        <taxon>Oryzinae</taxon>
        <taxon>Oryza</taxon>
    </lineage>
</organism>
<protein>
    <recommendedName>
        <fullName evidence="7">Fe2OG dioxygenase domain-containing protein</fullName>
    </recommendedName>
</protein>
<dbReference type="Pfam" id="PF14226">
    <property type="entry name" value="DIOX_N"/>
    <property type="match status" value="1"/>
</dbReference>
<evidence type="ECO:0000256" key="2">
    <source>
        <dbReference type="ARBA" id="ARBA00022723"/>
    </source>
</evidence>
<dbReference type="FunFam" id="2.60.120.330:FF:000079">
    <property type="entry name" value="Protein SRG1"/>
    <property type="match status" value="1"/>
</dbReference>
<comment type="similarity">
    <text evidence="1 5">Belongs to the iron/ascorbate-dependent oxidoreductase family.</text>
</comment>
<dbReference type="Proteomes" id="UP000008021">
    <property type="component" value="Chromosome 1"/>
</dbReference>
<evidence type="ECO:0000256" key="1">
    <source>
        <dbReference type="ARBA" id="ARBA00008056"/>
    </source>
</evidence>
<dbReference type="Pfam" id="PF03171">
    <property type="entry name" value="2OG-FeII_Oxy"/>
    <property type="match status" value="1"/>
</dbReference>
<reference evidence="8" key="2">
    <citation type="submission" date="2018-05" db="EMBL/GenBank/DDBJ databases">
        <title>OmerRS3 (Oryza meridionalis Reference Sequence Version 3).</title>
        <authorList>
            <person name="Zhang J."/>
            <person name="Kudrna D."/>
            <person name="Lee S."/>
            <person name="Talag J."/>
            <person name="Welchert J."/>
            <person name="Wing R.A."/>
        </authorList>
    </citation>
    <scope>NUCLEOTIDE SEQUENCE [LARGE SCALE GENOMIC DNA]</scope>
    <source>
        <strain evidence="8">cv. OR44</strain>
    </source>
</reference>
<accession>A0A0E0C9V5</accession>
<evidence type="ECO:0000313" key="9">
    <source>
        <dbReference type="Proteomes" id="UP000008021"/>
    </source>
</evidence>